<evidence type="ECO:0000313" key="5">
    <source>
        <dbReference type="Proteomes" id="UP000736787"/>
    </source>
</evidence>
<accession>A0A8T1EH60</accession>
<reference evidence="2" key="1">
    <citation type="submission" date="2018-10" db="EMBL/GenBank/DDBJ databases">
        <title>Effector identification in a new, highly contiguous assembly of the strawberry crown rot pathogen Phytophthora cactorum.</title>
        <authorList>
            <person name="Armitage A.D."/>
            <person name="Nellist C.F."/>
            <person name="Bates H."/>
            <person name="Vickerstaff R.J."/>
            <person name="Harrison R.J."/>
        </authorList>
    </citation>
    <scope>NUCLEOTIDE SEQUENCE</scope>
    <source>
        <strain evidence="1">4032</strain>
        <strain evidence="2">4040</strain>
        <strain evidence="3">P415</strain>
        <strain evidence="4">P421</strain>
    </source>
</reference>
<dbReference type="EMBL" id="RCMK01000046">
    <property type="protein sequence ID" value="KAG2951863.1"/>
    <property type="molecule type" value="Genomic_DNA"/>
</dbReference>
<dbReference type="AlphaFoldDB" id="A0A8T1EH60"/>
<comment type="caution">
    <text evidence="2">The sequence shown here is derived from an EMBL/GenBank/DDBJ whole genome shotgun (WGS) entry which is preliminary data.</text>
</comment>
<proteinExistence type="predicted"/>
<dbReference type="Proteomes" id="UP000760860">
    <property type="component" value="Unassembled WGS sequence"/>
</dbReference>
<dbReference type="Proteomes" id="UP000736787">
    <property type="component" value="Unassembled WGS sequence"/>
</dbReference>
<evidence type="ECO:0000313" key="1">
    <source>
        <dbReference type="EMBL" id="KAG2923466.1"/>
    </source>
</evidence>
<gene>
    <name evidence="1" type="ORF">PC115_g8944</name>
    <name evidence="2" type="ORF">PC117_g3299</name>
    <name evidence="3" type="ORF">PC118_g9220</name>
    <name evidence="4" type="ORF">PC129_g8076</name>
</gene>
<evidence type="ECO:0000313" key="3">
    <source>
        <dbReference type="EMBL" id="KAG2983826.1"/>
    </source>
</evidence>
<protein>
    <submittedName>
        <fullName evidence="2">Uncharacterized protein</fullName>
    </submittedName>
</protein>
<name>A0A8T1EH60_9STRA</name>
<dbReference type="EMBL" id="RCML01000248">
    <property type="protein sequence ID" value="KAG2983826.1"/>
    <property type="molecule type" value="Genomic_DNA"/>
</dbReference>
<organism evidence="2 5">
    <name type="scientific">Phytophthora cactorum</name>
    <dbReference type="NCBI Taxonomy" id="29920"/>
    <lineage>
        <taxon>Eukaryota</taxon>
        <taxon>Sar</taxon>
        <taxon>Stramenopiles</taxon>
        <taxon>Oomycota</taxon>
        <taxon>Peronosporomycetes</taxon>
        <taxon>Peronosporales</taxon>
        <taxon>Peronosporaceae</taxon>
        <taxon>Phytophthora</taxon>
    </lineage>
</organism>
<evidence type="ECO:0000313" key="2">
    <source>
        <dbReference type="EMBL" id="KAG2951863.1"/>
    </source>
</evidence>
<dbReference type="EMBL" id="RCMI01000238">
    <property type="protein sequence ID" value="KAG2923466.1"/>
    <property type="molecule type" value="Genomic_DNA"/>
</dbReference>
<dbReference type="Proteomes" id="UP000774804">
    <property type="component" value="Unassembled WGS sequence"/>
</dbReference>
<evidence type="ECO:0000313" key="4">
    <source>
        <dbReference type="EMBL" id="KAG3221178.1"/>
    </source>
</evidence>
<dbReference type="EMBL" id="RCMV01000230">
    <property type="protein sequence ID" value="KAG3221178.1"/>
    <property type="molecule type" value="Genomic_DNA"/>
</dbReference>
<dbReference type="Proteomes" id="UP000697107">
    <property type="component" value="Unassembled WGS sequence"/>
</dbReference>
<dbReference type="VEuPathDB" id="FungiDB:PC110_g5224"/>
<sequence>MLVGLMSDAAAAIMAVCCQRGIADRAAAAAARVRDCRRVCHRVQVVTCTVVALTVDKRDKGLPLRRTAKSNGALDAEPTTALDCEAQICSALIELEVAASRHGPTAGLSI</sequence>